<protein>
    <recommendedName>
        <fullName evidence="3">Nitroreductase</fullName>
    </recommendedName>
</protein>
<gene>
    <name evidence="1" type="ORF">AORI_4625</name>
</gene>
<dbReference type="HOGENOM" id="CLU_051479_4_0_11"/>
<reference evidence="1 2" key="1">
    <citation type="journal article" date="2013" name="BMC Genomics">
        <title>ContigScape: a Cytoscape plugin facilitating microbial genome gap closing.</title>
        <authorList>
            <person name="Tang B."/>
            <person name="Wang Q."/>
            <person name="Yang M."/>
            <person name="Xie F."/>
            <person name="Zhu Y."/>
            <person name="Zhuo Y."/>
            <person name="Wang S."/>
            <person name="Gao H."/>
            <person name="Ding X."/>
            <person name="Zhang L."/>
            <person name="Zhao G."/>
            <person name="Zheng H."/>
        </authorList>
    </citation>
    <scope>NUCLEOTIDE SEQUENCE [LARGE SCALE GENOMIC DNA]</scope>
    <source>
        <strain evidence="1 2">HCCB10007</strain>
    </source>
</reference>
<dbReference type="KEGG" id="aoi:AORI_4625"/>
<evidence type="ECO:0000313" key="2">
    <source>
        <dbReference type="Proteomes" id="UP000013968"/>
    </source>
</evidence>
<dbReference type="Proteomes" id="UP000013968">
    <property type="component" value="Chromosome"/>
</dbReference>
<dbReference type="PATRIC" id="fig|1156913.3.peg.4699"/>
<evidence type="ECO:0000313" key="1">
    <source>
        <dbReference type="EMBL" id="AGM07209.1"/>
    </source>
</evidence>
<sequence>MTTSVTGVRLHVWSTEEKRIIVAAARQVPKRWIDDVWTLSVHEDSLDLYERLANNHRVRDRGGRARLIVCGAVLANLECAIRMLGWAPLTDPSCDVLALDRVARLTARRRARPVAADFARFAALSGRRTKPAPPSVSTWGRDVAEATEGGGIRVRVLAPSDVRDLPKVGRQVARKVTPEASWTAFLVTTVTESREQLVRSGAVAQRLLLAATGYGLEGTAFTEPFDAPAIRGALAAIDGVPGFPQMVVVVEERRKTPAQKGRTS</sequence>
<keyword evidence="2" id="KW-1185">Reference proteome</keyword>
<dbReference type="InterPro" id="IPR000415">
    <property type="entry name" value="Nitroreductase-like"/>
</dbReference>
<dbReference type="EMBL" id="CP003410">
    <property type="protein sequence ID" value="AGM07209.1"/>
    <property type="molecule type" value="Genomic_DNA"/>
</dbReference>
<evidence type="ECO:0008006" key="3">
    <source>
        <dbReference type="Google" id="ProtNLM"/>
    </source>
</evidence>
<dbReference type="GO" id="GO:0016491">
    <property type="term" value="F:oxidoreductase activity"/>
    <property type="evidence" value="ECO:0007669"/>
    <property type="project" value="InterPro"/>
</dbReference>
<name>R4SV04_9PSEU</name>
<dbReference type="Gene3D" id="3.40.109.10">
    <property type="entry name" value="NADH Oxidase"/>
    <property type="match status" value="1"/>
</dbReference>
<accession>R4SV04</accession>
<proteinExistence type="predicted"/>
<organism evidence="1 2">
    <name type="scientific">Amycolatopsis keratiniphila</name>
    <dbReference type="NCBI Taxonomy" id="129921"/>
    <lineage>
        <taxon>Bacteria</taxon>
        <taxon>Bacillati</taxon>
        <taxon>Actinomycetota</taxon>
        <taxon>Actinomycetes</taxon>
        <taxon>Pseudonocardiales</taxon>
        <taxon>Pseudonocardiaceae</taxon>
        <taxon>Amycolatopsis</taxon>
        <taxon>Amycolatopsis japonica group</taxon>
    </lineage>
</organism>
<dbReference type="AlphaFoldDB" id="R4SV04"/>
<dbReference type="RefSeq" id="WP_016334957.1">
    <property type="nucleotide sequence ID" value="NC_021252.1"/>
</dbReference>